<dbReference type="EMBL" id="CP001681">
    <property type="protein sequence ID" value="ACU06146.1"/>
    <property type="molecule type" value="Genomic_DNA"/>
</dbReference>
<name>C6XVS1_PEDHD</name>
<gene>
    <name evidence="1" type="ordered locus">Phep_3955</name>
</gene>
<reference evidence="1 2" key="1">
    <citation type="journal article" date="2009" name="Stand. Genomic Sci.">
        <title>Complete genome sequence of Pedobacter heparinus type strain (HIM 762-3).</title>
        <authorList>
            <person name="Han C."/>
            <person name="Spring S."/>
            <person name="Lapidus A."/>
            <person name="Del Rio T.G."/>
            <person name="Tice H."/>
            <person name="Copeland A."/>
            <person name="Cheng J.F."/>
            <person name="Lucas S."/>
            <person name="Chen F."/>
            <person name="Nolan M."/>
            <person name="Bruce D."/>
            <person name="Goodwin L."/>
            <person name="Pitluck S."/>
            <person name="Ivanova N."/>
            <person name="Mavromatis K."/>
            <person name="Mikhailova N."/>
            <person name="Pati A."/>
            <person name="Chen A."/>
            <person name="Palaniappan K."/>
            <person name="Land M."/>
            <person name="Hauser L."/>
            <person name="Chang Y.J."/>
            <person name="Jeffries C.C."/>
            <person name="Saunders E."/>
            <person name="Chertkov O."/>
            <person name="Brettin T."/>
            <person name="Goker M."/>
            <person name="Rohde M."/>
            <person name="Bristow J."/>
            <person name="Eisen J.A."/>
            <person name="Markowitz V."/>
            <person name="Hugenholtz P."/>
            <person name="Kyrpides N.C."/>
            <person name="Klenk H.P."/>
            <person name="Detter J.C."/>
        </authorList>
    </citation>
    <scope>NUCLEOTIDE SEQUENCE [LARGE SCALE GENOMIC DNA]</scope>
    <source>
        <strain evidence="2">ATCC 13125 / DSM 2366 / CIP 104194 / JCM 7457 / NBRC 12017 / NCIMB 9290 / NRRL B-14731 / HIM 762-3</strain>
    </source>
</reference>
<evidence type="ECO:0000313" key="2">
    <source>
        <dbReference type="Proteomes" id="UP000000852"/>
    </source>
</evidence>
<dbReference type="HOGENOM" id="CLU_1561438_0_0_10"/>
<keyword evidence="2" id="KW-1185">Reference proteome</keyword>
<dbReference type="eggNOG" id="COG2369">
    <property type="taxonomic scope" value="Bacteria"/>
</dbReference>
<dbReference type="Proteomes" id="UP000000852">
    <property type="component" value="Chromosome"/>
</dbReference>
<protein>
    <submittedName>
        <fullName evidence="1">Uncharacterized protein</fullName>
    </submittedName>
</protein>
<accession>C6XVS1</accession>
<sequence>MILQYYDQLAQDDTQGLAFSRKLYWKRGELLINHDFFRIPEKDRRKGISKAILFASLKQYINMAVNKILIHAALTDGGYAWARHFFTATNRLEMRDILTTAKRRLSTMEFAAIHRIYTNYYTGNPGGKAFPIYKWAEFDFMKPILRGSEWHGGLDLKNQEQLLNFISYVNQ</sequence>
<dbReference type="AlphaFoldDB" id="C6XVS1"/>
<proteinExistence type="predicted"/>
<evidence type="ECO:0000313" key="1">
    <source>
        <dbReference type="EMBL" id="ACU06146.1"/>
    </source>
</evidence>
<dbReference type="KEGG" id="phe:Phep_3955"/>
<organism evidence="1 2">
    <name type="scientific">Pedobacter heparinus (strain ATCC 13125 / DSM 2366 / CIP 104194 / JCM 7457 / NBRC 12017 / NCIMB 9290 / NRRL B-14731 / HIM 762-3)</name>
    <dbReference type="NCBI Taxonomy" id="485917"/>
    <lineage>
        <taxon>Bacteria</taxon>
        <taxon>Pseudomonadati</taxon>
        <taxon>Bacteroidota</taxon>
        <taxon>Sphingobacteriia</taxon>
        <taxon>Sphingobacteriales</taxon>
        <taxon>Sphingobacteriaceae</taxon>
        <taxon>Pedobacter</taxon>
    </lineage>
</organism>